<dbReference type="PANTHER" id="PTHR35605">
    <property type="entry name" value="ECP2 EFFECTOR PROTEIN DOMAIN-CONTAINING PROTEIN-RELATED"/>
    <property type="match status" value="1"/>
</dbReference>
<comment type="caution">
    <text evidence="2">The sequence shown here is derived from an EMBL/GenBank/DDBJ whole genome shotgun (WGS) entry which is preliminary data.</text>
</comment>
<evidence type="ECO:0008006" key="4">
    <source>
        <dbReference type="Google" id="ProtNLM"/>
    </source>
</evidence>
<proteinExistence type="predicted"/>
<name>A0A9P6LFL0_9PEZI</name>
<accession>A0A9P6LFL0</accession>
<keyword evidence="1" id="KW-0732">Signal</keyword>
<feature type="signal peptide" evidence="1">
    <location>
        <begin position="1"/>
        <end position="18"/>
    </location>
</feature>
<dbReference type="AlphaFoldDB" id="A0A9P6LFL0"/>
<dbReference type="PANTHER" id="PTHR35605:SF1">
    <property type="entry name" value="ECP2 EFFECTOR PROTEIN DOMAIN-CONTAINING PROTEIN-RELATED"/>
    <property type="match status" value="1"/>
</dbReference>
<gene>
    <name evidence="2" type="ORF">CkaCkLH20_12134</name>
</gene>
<dbReference type="RefSeq" id="XP_038739928.1">
    <property type="nucleotide sequence ID" value="XM_038894848.1"/>
</dbReference>
<organism evidence="2 3">
    <name type="scientific">Colletotrichum karsti</name>
    <dbReference type="NCBI Taxonomy" id="1095194"/>
    <lineage>
        <taxon>Eukaryota</taxon>
        <taxon>Fungi</taxon>
        <taxon>Dikarya</taxon>
        <taxon>Ascomycota</taxon>
        <taxon>Pezizomycotina</taxon>
        <taxon>Sordariomycetes</taxon>
        <taxon>Hypocreomycetidae</taxon>
        <taxon>Glomerellales</taxon>
        <taxon>Glomerellaceae</taxon>
        <taxon>Colletotrichum</taxon>
        <taxon>Colletotrichum boninense species complex</taxon>
    </lineage>
</organism>
<keyword evidence="3" id="KW-1185">Reference proteome</keyword>
<reference evidence="2" key="1">
    <citation type="submission" date="2020-03" db="EMBL/GenBank/DDBJ databases">
        <authorList>
            <person name="He L."/>
        </authorList>
    </citation>
    <scope>NUCLEOTIDE SEQUENCE</scope>
    <source>
        <strain evidence="2">CkLH20</strain>
    </source>
</reference>
<dbReference type="OrthoDB" id="3552888at2759"/>
<protein>
    <recommendedName>
        <fullName evidence="4">Secreted protein</fullName>
    </recommendedName>
</protein>
<dbReference type="GeneID" id="62167922"/>
<evidence type="ECO:0000313" key="3">
    <source>
        <dbReference type="Proteomes" id="UP000781932"/>
    </source>
</evidence>
<dbReference type="EMBL" id="JAATWM020000054">
    <property type="protein sequence ID" value="KAF9870467.1"/>
    <property type="molecule type" value="Genomic_DNA"/>
</dbReference>
<reference evidence="2" key="2">
    <citation type="submission" date="2020-11" db="EMBL/GenBank/DDBJ databases">
        <title>Whole genome sequencing of Colletotrichum sp.</title>
        <authorList>
            <person name="Li H."/>
        </authorList>
    </citation>
    <scope>NUCLEOTIDE SEQUENCE</scope>
    <source>
        <strain evidence="2">CkLH20</strain>
    </source>
</reference>
<evidence type="ECO:0000313" key="2">
    <source>
        <dbReference type="EMBL" id="KAF9870467.1"/>
    </source>
</evidence>
<dbReference type="Proteomes" id="UP000781932">
    <property type="component" value="Unassembled WGS sequence"/>
</dbReference>
<feature type="chain" id="PRO_5040458563" description="Secreted protein" evidence="1">
    <location>
        <begin position="19"/>
        <end position="207"/>
    </location>
</feature>
<sequence>MQFNILFLLPLGAAVVKAAATGPKLAEAPIEGYSVFVPQWEVQATPGGETLIMSGTVQEVLDKLRKANPYYDDSFLNEFNVTASEENEQTEALRPRADFTGAPANCDPWELAGRNRIYQGIEYLERIGGKPHNAAGPAACGRVSCSYNSAIEICNDDSKPKTLNSFKDIADGARYVDHMCHRWESTRLAGQVHHKDKWNVIVRWARC</sequence>
<evidence type="ECO:0000256" key="1">
    <source>
        <dbReference type="SAM" id="SignalP"/>
    </source>
</evidence>